<reference evidence="5" key="1">
    <citation type="journal article" date="2014" name="Int. J. Syst. Evol. Microbiol.">
        <title>Complete genome sequence of Corynebacterium casei LMG S-19264T (=DSM 44701T), isolated from a smear-ripened cheese.</title>
        <authorList>
            <consortium name="US DOE Joint Genome Institute (JGI-PGF)"/>
            <person name="Walter F."/>
            <person name="Albersmeier A."/>
            <person name="Kalinowski J."/>
            <person name="Ruckert C."/>
        </authorList>
    </citation>
    <scope>NUCLEOTIDE SEQUENCE</scope>
    <source>
        <strain evidence="5">VKM Ac-1069</strain>
    </source>
</reference>
<dbReference type="GO" id="GO:0003700">
    <property type="term" value="F:DNA-binding transcription factor activity"/>
    <property type="evidence" value="ECO:0007669"/>
    <property type="project" value="InterPro"/>
</dbReference>
<dbReference type="Pfam" id="PF00392">
    <property type="entry name" value="GntR"/>
    <property type="match status" value="1"/>
</dbReference>
<dbReference type="PANTHER" id="PTHR43537">
    <property type="entry name" value="TRANSCRIPTIONAL REGULATOR, GNTR FAMILY"/>
    <property type="match status" value="1"/>
</dbReference>
<dbReference type="InterPro" id="IPR036390">
    <property type="entry name" value="WH_DNA-bd_sf"/>
</dbReference>
<accession>A0A9W6NUQ9</accession>
<dbReference type="InterPro" id="IPR036388">
    <property type="entry name" value="WH-like_DNA-bd_sf"/>
</dbReference>
<dbReference type="SUPFAM" id="SSF46785">
    <property type="entry name" value="Winged helix' DNA-binding domain"/>
    <property type="match status" value="1"/>
</dbReference>
<dbReference type="InterPro" id="IPR000524">
    <property type="entry name" value="Tscrpt_reg_HTH_GntR"/>
</dbReference>
<dbReference type="InterPro" id="IPR008920">
    <property type="entry name" value="TF_FadR/GntR_C"/>
</dbReference>
<keyword evidence="1" id="KW-0805">Transcription regulation</keyword>
<dbReference type="AlphaFoldDB" id="A0A9W6NUQ9"/>
<evidence type="ECO:0000313" key="6">
    <source>
        <dbReference type="Proteomes" id="UP001143463"/>
    </source>
</evidence>
<organism evidence="5 6">
    <name type="scientific">Pseudonocardia halophobica</name>
    <dbReference type="NCBI Taxonomy" id="29401"/>
    <lineage>
        <taxon>Bacteria</taxon>
        <taxon>Bacillati</taxon>
        <taxon>Actinomycetota</taxon>
        <taxon>Actinomycetes</taxon>
        <taxon>Pseudonocardiales</taxon>
        <taxon>Pseudonocardiaceae</taxon>
        <taxon>Pseudonocardia</taxon>
    </lineage>
</organism>
<dbReference type="SMART" id="SM00345">
    <property type="entry name" value="HTH_GNTR"/>
    <property type="match status" value="1"/>
</dbReference>
<keyword evidence="6" id="KW-1185">Reference proteome</keyword>
<protein>
    <submittedName>
        <fullName evidence="5">GntR family transcriptional regulator</fullName>
    </submittedName>
</protein>
<dbReference type="PANTHER" id="PTHR43537:SF5">
    <property type="entry name" value="UXU OPERON TRANSCRIPTIONAL REGULATOR"/>
    <property type="match status" value="1"/>
</dbReference>
<dbReference type="GO" id="GO:0003677">
    <property type="term" value="F:DNA binding"/>
    <property type="evidence" value="ECO:0007669"/>
    <property type="project" value="UniProtKB-KW"/>
</dbReference>
<dbReference type="SUPFAM" id="SSF48008">
    <property type="entry name" value="GntR ligand-binding domain-like"/>
    <property type="match status" value="1"/>
</dbReference>
<dbReference type="RefSeq" id="WP_156067079.1">
    <property type="nucleotide sequence ID" value="NZ_BAAAUZ010000013.1"/>
</dbReference>
<reference evidence="5" key="2">
    <citation type="submission" date="2023-01" db="EMBL/GenBank/DDBJ databases">
        <authorList>
            <person name="Sun Q."/>
            <person name="Evtushenko L."/>
        </authorList>
    </citation>
    <scope>NUCLEOTIDE SEQUENCE</scope>
    <source>
        <strain evidence="5">VKM Ac-1069</strain>
    </source>
</reference>
<evidence type="ECO:0000313" key="5">
    <source>
        <dbReference type="EMBL" id="GLL09701.1"/>
    </source>
</evidence>
<evidence type="ECO:0000259" key="4">
    <source>
        <dbReference type="PROSITE" id="PS50949"/>
    </source>
</evidence>
<dbReference type="InterPro" id="IPR011711">
    <property type="entry name" value="GntR_C"/>
</dbReference>
<dbReference type="Proteomes" id="UP001143463">
    <property type="component" value="Unassembled WGS sequence"/>
</dbReference>
<dbReference type="Pfam" id="PF07729">
    <property type="entry name" value="FCD"/>
    <property type="match status" value="1"/>
</dbReference>
<dbReference type="EMBL" id="BSFQ01000002">
    <property type="protein sequence ID" value="GLL09701.1"/>
    <property type="molecule type" value="Genomic_DNA"/>
</dbReference>
<comment type="caution">
    <text evidence="5">The sequence shown here is derived from an EMBL/GenBank/DDBJ whole genome shotgun (WGS) entry which is preliminary data.</text>
</comment>
<dbReference type="Gene3D" id="1.20.120.530">
    <property type="entry name" value="GntR ligand-binding domain-like"/>
    <property type="match status" value="1"/>
</dbReference>
<gene>
    <name evidence="5" type="ORF">GCM10017577_08410</name>
</gene>
<dbReference type="PROSITE" id="PS50949">
    <property type="entry name" value="HTH_GNTR"/>
    <property type="match status" value="1"/>
</dbReference>
<feature type="domain" description="HTH gntR-type" evidence="4">
    <location>
        <begin position="6"/>
        <end position="73"/>
    </location>
</feature>
<dbReference type="Gene3D" id="1.10.10.10">
    <property type="entry name" value="Winged helix-like DNA-binding domain superfamily/Winged helix DNA-binding domain"/>
    <property type="match status" value="1"/>
</dbReference>
<dbReference type="SMART" id="SM00895">
    <property type="entry name" value="FCD"/>
    <property type="match status" value="1"/>
</dbReference>
<sequence length="238" mass="26417">MPKRDRSVMEQAFQEIRRRIITLQVEPGQRLDDVALAKDLALSRTPVREALFRLGAEGLVTPGERGGFTVRPLDLFDISQLFEAHIVVARAVARLAATRATDTEIDHLAELTDAVEDAVRAGDPAGIAATNAELHRAEARCARNEHLRVLANNVQNLGQRLSYLCFGGDRGGVLDLDDHLERVCTDHTAMIEALRTRDVDEAERVAARHVHLFRDRVVEFFEATPVESLGFDQDLPPA</sequence>
<keyword evidence="3" id="KW-0804">Transcription</keyword>
<proteinExistence type="predicted"/>
<evidence type="ECO:0000256" key="1">
    <source>
        <dbReference type="ARBA" id="ARBA00023015"/>
    </source>
</evidence>
<name>A0A9W6NUQ9_9PSEU</name>
<evidence type="ECO:0000256" key="2">
    <source>
        <dbReference type="ARBA" id="ARBA00023125"/>
    </source>
</evidence>
<evidence type="ECO:0000256" key="3">
    <source>
        <dbReference type="ARBA" id="ARBA00023163"/>
    </source>
</evidence>
<keyword evidence="2" id="KW-0238">DNA-binding</keyword>